<dbReference type="Gene3D" id="1.10.1740.10">
    <property type="match status" value="1"/>
</dbReference>
<evidence type="ECO:0000313" key="2">
    <source>
        <dbReference type="EMBL" id="CAB4165056.1"/>
    </source>
</evidence>
<dbReference type="InterPro" id="IPR036388">
    <property type="entry name" value="WH-like_DNA-bd_sf"/>
</dbReference>
<dbReference type="Pfam" id="PF04542">
    <property type="entry name" value="Sigma70_r2"/>
    <property type="match status" value="1"/>
</dbReference>
<dbReference type="InterPro" id="IPR007627">
    <property type="entry name" value="RNA_pol_sigma70_r2"/>
</dbReference>
<dbReference type="GO" id="GO:0003700">
    <property type="term" value="F:DNA-binding transcription factor activity"/>
    <property type="evidence" value="ECO:0007669"/>
    <property type="project" value="InterPro"/>
</dbReference>
<dbReference type="InterPro" id="IPR013325">
    <property type="entry name" value="RNA_pol_sigma_r2"/>
</dbReference>
<name>A0A6J5P532_9CAUD</name>
<protein>
    <submittedName>
        <fullName evidence="2">Sigma70-ECF, RNA polymerase sigma factor, sigma-70 family</fullName>
    </submittedName>
</protein>
<feature type="domain" description="RNA polymerase sigma-70 region 2" evidence="1">
    <location>
        <begin position="3"/>
        <end position="49"/>
    </location>
</feature>
<evidence type="ECO:0000259" key="1">
    <source>
        <dbReference type="Pfam" id="PF04542"/>
    </source>
</evidence>
<accession>A0A6J5P532</accession>
<dbReference type="InterPro" id="IPR014284">
    <property type="entry name" value="RNA_pol_sigma-70_dom"/>
</dbReference>
<dbReference type="Gene3D" id="1.10.10.10">
    <property type="entry name" value="Winged helix-like DNA-binding domain superfamily/Winged helix DNA-binding domain"/>
    <property type="match status" value="1"/>
</dbReference>
<reference evidence="2" key="1">
    <citation type="submission" date="2020-04" db="EMBL/GenBank/DDBJ databases">
        <authorList>
            <person name="Chiriac C."/>
            <person name="Salcher M."/>
            <person name="Ghai R."/>
            <person name="Kavagutti S V."/>
        </authorList>
    </citation>
    <scope>NUCLEOTIDE SEQUENCE</scope>
</reference>
<dbReference type="EMBL" id="LR796775">
    <property type="protein sequence ID" value="CAB4165056.1"/>
    <property type="molecule type" value="Genomic_DNA"/>
</dbReference>
<dbReference type="SUPFAM" id="SSF88659">
    <property type="entry name" value="Sigma3 and sigma4 domains of RNA polymerase sigma factors"/>
    <property type="match status" value="1"/>
</dbReference>
<dbReference type="NCBIfam" id="TIGR02937">
    <property type="entry name" value="sigma70-ECF"/>
    <property type="match status" value="1"/>
</dbReference>
<gene>
    <name evidence="2" type="ORF">UFOVP822_10</name>
</gene>
<sequence length="134" mass="15123">MSTAELDDLQQQGWLGLIKAANHWDESKGVTFGAYAGLWVKGSIYRYVFGRRPVWENSFDPLIGDELGLDRRHAADDLIHDALELLPPDHAQVMRERYFNRASITQAARATGHTAGDTMALYEQGIEMLKIFTD</sequence>
<proteinExistence type="predicted"/>
<organism evidence="2">
    <name type="scientific">uncultured Caudovirales phage</name>
    <dbReference type="NCBI Taxonomy" id="2100421"/>
    <lineage>
        <taxon>Viruses</taxon>
        <taxon>Duplodnaviria</taxon>
        <taxon>Heunggongvirae</taxon>
        <taxon>Uroviricota</taxon>
        <taxon>Caudoviricetes</taxon>
        <taxon>Peduoviridae</taxon>
        <taxon>Maltschvirus</taxon>
        <taxon>Maltschvirus maltsch</taxon>
    </lineage>
</organism>
<dbReference type="SUPFAM" id="SSF88946">
    <property type="entry name" value="Sigma2 domain of RNA polymerase sigma factors"/>
    <property type="match status" value="1"/>
</dbReference>
<dbReference type="GO" id="GO:0006352">
    <property type="term" value="P:DNA-templated transcription initiation"/>
    <property type="evidence" value="ECO:0007669"/>
    <property type="project" value="InterPro"/>
</dbReference>
<dbReference type="InterPro" id="IPR013324">
    <property type="entry name" value="RNA_pol_sigma_r3/r4-like"/>
</dbReference>